<protein>
    <submittedName>
        <fullName evidence="1">Uncharacterized protein</fullName>
    </submittedName>
</protein>
<dbReference type="Proteomes" id="UP001311232">
    <property type="component" value="Unassembled WGS sequence"/>
</dbReference>
<keyword evidence="2" id="KW-1185">Reference proteome</keyword>
<sequence length="224" mass="24009">MLQHPSPLKVSQTLYHLPPLKVSQALQHLPPLKVSQTLQHLHPLKVRQTLQLLLLPLLKVSQTLQLLLLPLLKVTQTLQLLLLLLLKDLLDASAPAPAFEGQPDAVAAPATEVVRAFRTPPQIYRSLPVPAPFSRAPPWCKGFHAVLQSSSVAPEGPLCSTTGFFVADLLTGSSEGPLHCLTGFLVANLLTGSSRGPLSCSTGLQTTCSFTAGLLDSFSVVDVR</sequence>
<reference evidence="1 2" key="1">
    <citation type="submission" date="2021-06" db="EMBL/GenBank/DDBJ databases">
        <authorList>
            <person name="Palmer J.M."/>
        </authorList>
    </citation>
    <scope>NUCLEOTIDE SEQUENCE [LARGE SCALE GENOMIC DNA]</scope>
    <source>
        <strain evidence="1 2">MEX-2019</strain>
        <tissue evidence="1">Muscle</tissue>
    </source>
</reference>
<name>A0AAV9R1Q0_9TELE</name>
<proteinExistence type="predicted"/>
<evidence type="ECO:0000313" key="2">
    <source>
        <dbReference type="Proteomes" id="UP001311232"/>
    </source>
</evidence>
<comment type="caution">
    <text evidence="1">The sequence shown here is derived from an EMBL/GenBank/DDBJ whole genome shotgun (WGS) entry which is preliminary data.</text>
</comment>
<accession>A0AAV9R1Q0</accession>
<organism evidence="1 2">
    <name type="scientific">Crenichthys baileyi</name>
    <name type="common">White River springfish</name>
    <dbReference type="NCBI Taxonomy" id="28760"/>
    <lineage>
        <taxon>Eukaryota</taxon>
        <taxon>Metazoa</taxon>
        <taxon>Chordata</taxon>
        <taxon>Craniata</taxon>
        <taxon>Vertebrata</taxon>
        <taxon>Euteleostomi</taxon>
        <taxon>Actinopterygii</taxon>
        <taxon>Neopterygii</taxon>
        <taxon>Teleostei</taxon>
        <taxon>Neoteleostei</taxon>
        <taxon>Acanthomorphata</taxon>
        <taxon>Ovalentaria</taxon>
        <taxon>Atherinomorphae</taxon>
        <taxon>Cyprinodontiformes</taxon>
        <taxon>Goodeidae</taxon>
        <taxon>Crenichthys</taxon>
    </lineage>
</organism>
<evidence type="ECO:0000313" key="1">
    <source>
        <dbReference type="EMBL" id="KAK5603599.1"/>
    </source>
</evidence>
<dbReference type="AlphaFoldDB" id="A0AAV9R1Q0"/>
<dbReference type="EMBL" id="JAHHUM010002427">
    <property type="protein sequence ID" value="KAK5603599.1"/>
    <property type="molecule type" value="Genomic_DNA"/>
</dbReference>
<gene>
    <name evidence="1" type="ORF">CRENBAI_004012</name>
</gene>